<evidence type="ECO:0000313" key="2">
    <source>
        <dbReference type="Proteomes" id="UP001412067"/>
    </source>
</evidence>
<comment type="caution">
    <text evidence="1">The sequence shown here is derived from an EMBL/GenBank/DDBJ whole genome shotgun (WGS) entry which is preliminary data.</text>
</comment>
<keyword evidence="2" id="KW-1185">Reference proteome</keyword>
<organism evidence="1 2">
    <name type="scientific">Platanthera guangdongensis</name>
    <dbReference type="NCBI Taxonomy" id="2320717"/>
    <lineage>
        <taxon>Eukaryota</taxon>
        <taxon>Viridiplantae</taxon>
        <taxon>Streptophyta</taxon>
        <taxon>Embryophyta</taxon>
        <taxon>Tracheophyta</taxon>
        <taxon>Spermatophyta</taxon>
        <taxon>Magnoliopsida</taxon>
        <taxon>Liliopsida</taxon>
        <taxon>Asparagales</taxon>
        <taxon>Orchidaceae</taxon>
        <taxon>Orchidoideae</taxon>
        <taxon>Orchideae</taxon>
        <taxon>Orchidinae</taxon>
        <taxon>Platanthera</taxon>
    </lineage>
</organism>
<gene>
    <name evidence="1" type="ORF">KSP40_PGU016823</name>
</gene>
<sequence length="73" mass="8740">MRCFLIALDIEVWCMIEQRYTPPTTVVGSVTMEKPVTTRIFFAFNQYIKLRKIRVVMSRRARIIEDTQERNQT</sequence>
<name>A0ABR2MVC6_9ASPA</name>
<accession>A0ABR2MVC6</accession>
<protein>
    <recommendedName>
        <fullName evidence="3">Secreted protein</fullName>
    </recommendedName>
</protein>
<evidence type="ECO:0008006" key="3">
    <source>
        <dbReference type="Google" id="ProtNLM"/>
    </source>
</evidence>
<dbReference type="Proteomes" id="UP001412067">
    <property type="component" value="Unassembled WGS sequence"/>
</dbReference>
<reference evidence="1 2" key="1">
    <citation type="journal article" date="2022" name="Nat. Plants">
        <title>Genomes of leafy and leafless Platanthera orchids illuminate the evolution of mycoheterotrophy.</title>
        <authorList>
            <person name="Li M.H."/>
            <person name="Liu K.W."/>
            <person name="Li Z."/>
            <person name="Lu H.C."/>
            <person name="Ye Q.L."/>
            <person name="Zhang D."/>
            <person name="Wang J.Y."/>
            <person name="Li Y.F."/>
            <person name="Zhong Z.M."/>
            <person name="Liu X."/>
            <person name="Yu X."/>
            <person name="Liu D.K."/>
            <person name="Tu X.D."/>
            <person name="Liu B."/>
            <person name="Hao Y."/>
            <person name="Liao X.Y."/>
            <person name="Jiang Y.T."/>
            <person name="Sun W.H."/>
            <person name="Chen J."/>
            <person name="Chen Y.Q."/>
            <person name="Ai Y."/>
            <person name="Zhai J.W."/>
            <person name="Wu S.S."/>
            <person name="Zhou Z."/>
            <person name="Hsiao Y.Y."/>
            <person name="Wu W.L."/>
            <person name="Chen Y.Y."/>
            <person name="Lin Y.F."/>
            <person name="Hsu J.L."/>
            <person name="Li C.Y."/>
            <person name="Wang Z.W."/>
            <person name="Zhao X."/>
            <person name="Zhong W.Y."/>
            <person name="Ma X.K."/>
            <person name="Ma L."/>
            <person name="Huang J."/>
            <person name="Chen G.Z."/>
            <person name="Huang M.Z."/>
            <person name="Huang L."/>
            <person name="Peng D.H."/>
            <person name="Luo Y.B."/>
            <person name="Zou S.Q."/>
            <person name="Chen S.P."/>
            <person name="Lan S."/>
            <person name="Tsai W.C."/>
            <person name="Van de Peer Y."/>
            <person name="Liu Z.J."/>
        </authorList>
    </citation>
    <scope>NUCLEOTIDE SEQUENCE [LARGE SCALE GENOMIC DNA]</scope>
    <source>
        <strain evidence="1">Lor288</strain>
    </source>
</reference>
<evidence type="ECO:0000313" key="1">
    <source>
        <dbReference type="EMBL" id="KAK8967916.1"/>
    </source>
</evidence>
<proteinExistence type="predicted"/>
<dbReference type="EMBL" id="JBBWWR010000004">
    <property type="protein sequence ID" value="KAK8967916.1"/>
    <property type="molecule type" value="Genomic_DNA"/>
</dbReference>